<dbReference type="GO" id="GO:0004540">
    <property type="term" value="F:RNA nuclease activity"/>
    <property type="evidence" value="ECO:0007669"/>
    <property type="project" value="InterPro"/>
</dbReference>
<feature type="non-terminal residue" evidence="2">
    <location>
        <position position="86"/>
    </location>
</feature>
<dbReference type="EMBL" id="CADCTK010000733">
    <property type="protein sequence ID" value="CAA9277818.1"/>
    <property type="molecule type" value="Genomic_DNA"/>
</dbReference>
<accession>A0A6J4JER1</accession>
<protein>
    <submittedName>
        <fullName evidence="2">Maebl</fullName>
    </submittedName>
</protein>
<name>A0A6J4JER1_9CHLR</name>
<gene>
    <name evidence="2" type="ORF">AVDCRST_MAG26-3163</name>
</gene>
<feature type="domain" description="NYN" evidence="1">
    <location>
        <begin position="15"/>
        <end position="80"/>
    </location>
</feature>
<dbReference type="Pfam" id="PF01936">
    <property type="entry name" value="NYN"/>
    <property type="match status" value="1"/>
</dbReference>
<evidence type="ECO:0000313" key="2">
    <source>
        <dbReference type="EMBL" id="CAA9277818.1"/>
    </source>
</evidence>
<organism evidence="2">
    <name type="scientific">uncultured Chloroflexia bacterium</name>
    <dbReference type="NCBI Taxonomy" id="1672391"/>
    <lineage>
        <taxon>Bacteria</taxon>
        <taxon>Bacillati</taxon>
        <taxon>Chloroflexota</taxon>
        <taxon>Chloroflexia</taxon>
        <taxon>environmental samples</taxon>
    </lineage>
</organism>
<dbReference type="AlphaFoldDB" id="A0A6J4JER1"/>
<reference evidence="2" key="1">
    <citation type="submission" date="2020-02" db="EMBL/GenBank/DDBJ databases">
        <authorList>
            <person name="Meier V. D."/>
        </authorList>
    </citation>
    <scope>NUCLEOTIDE SEQUENCE</scope>
    <source>
        <strain evidence="2">AVDCRST_MAG26</strain>
    </source>
</reference>
<dbReference type="Gene3D" id="3.40.50.1010">
    <property type="entry name" value="5'-nuclease"/>
    <property type="match status" value="1"/>
</dbReference>
<proteinExistence type="predicted"/>
<evidence type="ECO:0000259" key="1">
    <source>
        <dbReference type="Pfam" id="PF01936"/>
    </source>
</evidence>
<dbReference type="PANTHER" id="PTHR35811">
    <property type="entry name" value="SLR1870 PROTEIN"/>
    <property type="match status" value="1"/>
</dbReference>
<dbReference type="PANTHER" id="PTHR35811:SF1">
    <property type="entry name" value="HTH OST-TYPE DOMAIN-CONTAINING PROTEIN"/>
    <property type="match status" value="1"/>
</dbReference>
<sequence length="86" mass="10216">MENQTLMEKATRDDVAVFVDFENVYVSVREKFDATPNFELIMDRCEDYGRIVIARAYADWYRYPRVTSALFANGVEPMYVPTYYYD</sequence>
<dbReference type="InterPro" id="IPR021139">
    <property type="entry name" value="NYN"/>
</dbReference>